<evidence type="ECO:0000313" key="2">
    <source>
        <dbReference type="Proteomes" id="UP000027345"/>
    </source>
</evidence>
<dbReference type="AlphaFoldDB" id="A0A066U818"/>
<organism evidence="1 2">
    <name type="scientific">Amycolatopsis rifamycinica</name>
    <dbReference type="NCBI Taxonomy" id="287986"/>
    <lineage>
        <taxon>Bacteria</taxon>
        <taxon>Bacillati</taxon>
        <taxon>Actinomycetota</taxon>
        <taxon>Actinomycetes</taxon>
        <taxon>Pseudonocardiales</taxon>
        <taxon>Pseudonocardiaceae</taxon>
        <taxon>Amycolatopsis</taxon>
    </lineage>
</organism>
<accession>A0A066U818</accession>
<protein>
    <recommendedName>
        <fullName evidence="3">TerD domain-containing protein</fullName>
    </recommendedName>
</protein>
<evidence type="ECO:0000313" key="1">
    <source>
        <dbReference type="EMBL" id="KDN20373.1"/>
    </source>
</evidence>
<keyword evidence="2" id="KW-1185">Reference proteome</keyword>
<evidence type="ECO:0008006" key="3">
    <source>
        <dbReference type="Google" id="ProtNLM"/>
    </source>
</evidence>
<dbReference type="STRING" id="287986.DV20_20705"/>
<dbReference type="EMBL" id="JMQI01000043">
    <property type="protein sequence ID" value="KDN20373.1"/>
    <property type="molecule type" value="Genomic_DNA"/>
</dbReference>
<reference evidence="1 2" key="1">
    <citation type="submission" date="2014-05" db="EMBL/GenBank/DDBJ databases">
        <title>Draft genome sequence of Amycolatopsis rifamycinica DSM 46095.</title>
        <authorList>
            <person name="Lal R."/>
            <person name="Saxena A."/>
            <person name="Kumari R."/>
            <person name="Mukherjee U."/>
            <person name="Singh P."/>
            <person name="Sangwan N."/>
            <person name="Mahato N.K."/>
        </authorList>
    </citation>
    <scope>NUCLEOTIDE SEQUENCE [LARGE SCALE GENOMIC DNA]</scope>
    <source>
        <strain evidence="1 2">DSM 46095</strain>
    </source>
</reference>
<dbReference type="eggNOG" id="COG2310">
    <property type="taxonomic scope" value="Bacteria"/>
</dbReference>
<sequence>MLQTIIRHTLRVPRAAAPAGDGSAVARQLDVVLLSVGFKADRALLDHLSTVEPGAAVDLAVAVVDAVRGLVGDHVRHNAYFKKFPRGVPDTVEFWVSCLRHTGGSGVVDLLTLPGYGRYQHSFADLLAAHDELIPSIKDRVTVVHLGGTLEEETHALYRSLAESVTPLGEADLLLLAELAVTCGDVELETVPVRENRAVLNAARLADGRPLVAVDTVVDVLRAACQASGGDVTLAEPTRFRSFTRRERRVLLAALDRVVAGHAGKLGDVSRFAERFKRLGSYLHAYETTAYPGAREVFDVARGDRRVSSVAGRAERAFADGDVSRAAGVLTAAPGLLMRSLDRLLRQADPVDDVLAAVGEVLGSVSGRVLCSVREHLVNRATPDAARVFTTRSRRAWVTDDTRPPLPRAVIARVSELIDAELAGRLPSGGRLVVDPAVLDAALPLSGKASEDGFAVLPRGSRTHVEGEVLRFFTYWRQARETTDFDLSVLLLDSRFRYTGHVSWTNYHDGGAVYSGDVTEAARGATEFIDIPLDSLDAAYVVPQVNVYSGEGFNDVAESMFGWMLRDRAQAGAPFEPRTVRTRSDLRGSGRVALPVVFARDRAGAWTATWLHLYLSGSPRFNRLETNQASTSALVRGLVERKYLTVAYLAGLMRDTEVSGWEPGMRPEEPVTYVGLHRPEGLPEGSTVITLETLNRLVPA</sequence>
<name>A0A066U818_9PSEU</name>
<proteinExistence type="predicted"/>
<gene>
    <name evidence="1" type="ORF">DV20_20705</name>
</gene>
<dbReference type="Proteomes" id="UP000027345">
    <property type="component" value="Unassembled WGS sequence"/>
</dbReference>
<dbReference type="RefSeq" id="WP_043782549.1">
    <property type="nucleotide sequence ID" value="NZ_JMQI01000043.1"/>
</dbReference>
<comment type="caution">
    <text evidence="1">The sequence shown here is derived from an EMBL/GenBank/DDBJ whole genome shotgun (WGS) entry which is preliminary data.</text>
</comment>
<dbReference type="OrthoDB" id="415622at2"/>